<dbReference type="RefSeq" id="XP_024585988.1">
    <property type="nucleotide sequence ID" value="XM_024720828.1"/>
</dbReference>
<reference evidence="2" key="1">
    <citation type="submission" date="2014-09" db="EMBL/GenBank/DDBJ databases">
        <authorList>
            <person name="Sharma Rahul"/>
            <person name="Thines Marco"/>
        </authorList>
    </citation>
    <scope>NUCLEOTIDE SEQUENCE [LARGE SCALE GENOMIC DNA]</scope>
</reference>
<dbReference type="AlphaFoldDB" id="A0A0N7L8E1"/>
<organism evidence="1 2">
    <name type="scientific">Plasmopara halstedii</name>
    <name type="common">Downy mildew of sunflower</name>
    <dbReference type="NCBI Taxonomy" id="4781"/>
    <lineage>
        <taxon>Eukaryota</taxon>
        <taxon>Sar</taxon>
        <taxon>Stramenopiles</taxon>
        <taxon>Oomycota</taxon>
        <taxon>Peronosporomycetes</taxon>
        <taxon>Peronosporales</taxon>
        <taxon>Peronosporaceae</taxon>
        <taxon>Plasmopara</taxon>
    </lineage>
</organism>
<dbReference type="EMBL" id="CCYD01003090">
    <property type="protein sequence ID" value="CEG49619.1"/>
    <property type="molecule type" value="Genomic_DNA"/>
</dbReference>
<dbReference type="Proteomes" id="UP000054928">
    <property type="component" value="Unassembled WGS sequence"/>
</dbReference>
<protein>
    <submittedName>
        <fullName evidence="1">Uncharacterized protein</fullName>
    </submittedName>
</protein>
<proteinExistence type="predicted"/>
<sequence>MESPLQRSGSTPMPTILLSVKSKVQMTDTDVLSGLKMAHKGAIVHRNLWRLDLLSQT</sequence>
<keyword evidence="2" id="KW-1185">Reference proteome</keyword>
<dbReference type="GeneID" id="36402428"/>
<evidence type="ECO:0000313" key="1">
    <source>
        <dbReference type="EMBL" id="CEG49619.1"/>
    </source>
</evidence>
<accession>A0A0N7L8E1</accession>
<evidence type="ECO:0000313" key="2">
    <source>
        <dbReference type="Proteomes" id="UP000054928"/>
    </source>
</evidence>
<name>A0A0N7L8E1_PLAHL</name>